<evidence type="ECO:0000256" key="1">
    <source>
        <dbReference type="ARBA" id="ARBA00001936"/>
    </source>
</evidence>
<evidence type="ECO:0000256" key="14">
    <source>
        <dbReference type="PROSITE-ProRule" id="PRU00409"/>
    </source>
</evidence>
<dbReference type="InterPro" id="IPR011761">
    <property type="entry name" value="ATP-grasp"/>
</dbReference>
<evidence type="ECO:0000313" key="16">
    <source>
        <dbReference type="EMBL" id="MBG9985320.1"/>
    </source>
</evidence>
<dbReference type="Pfam" id="PF02844">
    <property type="entry name" value="GARS_N"/>
    <property type="match status" value="1"/>
</dbReference>
<dbReference type="Gene3D" id="3.30.1490.20">
    <property type="entry name" value="ATP-grasp fold, A domain"/>
    <property type="match status" value="1"/>
</dbReference>
<evidence type="ECO:0000256" key="6">
    <source>
        <dbReference type="ARBA" id="ARBA00022741"/>
    </source>
</evidence>
<dbReference type="InterPro" id="IPR037123">
    <property type="entry name" value="PRibGlycinamide_synth_C_sf"/>
</dbReference>
<name>A0ABS0LP97_9LACT</name>
<keyword evidence="9" id="KW-0464">Manganese</keyword>
<dbReference type="HAMAP" id="MF_00138">
    <property type="entry name" value="GARS"/>
    <property type="match status" value="1"/>
</dbReference>
<evidence type="ECO:0000256" key="13">
    <source>
        <dbReference type="HAMAP-Rule" id="MF_00138"/>
    </source>
</evidence>
<comment type="cofactor">
    <cofactor evidence="1">
        <name>Mn(2+)</name>
        <dbReference type="ChEBI" id="CHEBI:29035"/>
    </cofactor>
</comment>
<dbReference type="SMART" id="SM01209">
    <property type="entry name" value="GARS_A"/>
    <property type="match status" value="1"/>
</dbReference>
<dbReference type="PROSITE" id="PS00184">
    <property type="entry name" value="GARS"/>
    <property type="match status" value="1"/>
</dbReference>
<dbReference type="InterPro" id="IPR011054">
    <property type="entry name" value="Rudment_hybrid_motif"/>
</dbReference>
<dbReference type="InterPro" id="IPR020560">
    <property type="entry name" value="PRibGlycinamide_synth_C-dom"/>
</dbReference>
<keyword evidence="6 14" id="KW-0547">Nucleotide-binding</keyword>
<dbReference type="Gene3D" id="3.30.470.20">
    <property type="entry name" value="ATP-grasp fold, B domain"/>
    <property type="match status" value="1"/>
</dbReference>
<gene>
    <name evidence="13 16" type="primary">purD</name>
    <name evidence="16" type="ORF">HZY91_00260</name>
</gene>
<comment type="similarity">
    <text evidence="10 13">Belongs to the GARS family.</text>
</comment>
<comment type="caution">
    <text evidence="16">The sequence shown here is derived from an EMBL/GenBank/DDBJ whole genome shotgun (WGS) entry which is preliminary data.</text>
</comment>
<accession>A0ABS0LP97</accession>
<dbReference type="Pfam" id="PF01071">
    <property type="entry name" value="GARS_A"/>
    <property type="match status" value="1"/>
</dbReference>
<evidence type="ECO:0000256" key="8">
    <source>
        <dbReference type="ARBA" id="ARBA00022840"/>
    </source>
</evidence>
<sequence length="414" mass="45133">MKLLVIGSGGREHAIAFHLKQSSLVQEVYCAPGNPGMQADGIHCLDISEMDFESLIAFAKEEQIDWTFVGPEAPLFGGIVDHFAESGQVAFGPSQAAAQIEASKLFAKRLMEKYHIPTAKYQTFTDQKEALKYLEQQTLPIVIKVDGPAAGKGVTVAETLSAAKNAVIQAFGKEDGNQRIVVEECLEGPEFSIFSMVFNGKVCHSVPARDHKRLEDGDRGPNTGGMGALAPLIDISAEIYQRAIREIVEPTLEAMAKEGTPFNGVLYTGLMLTKEGPKVIEYNARFGDPETQVVLPLLKTDFASLINNLLHGKDTDVEWDEDSTCLGVVLAAEGYPEKPIKGIEFTLNSVNNPALKIYYAGISSLDPICSSGGRIAMVTGYASNKKAAQELVYHYLKEQKLEKIQYREDIGDTV</sequence>
<dbReference type="InterPro" id="IPR020562">
    <property type="entry name" value="PRibGlycinamide_synth_N"/>
</dbReference>
<evidence type="ECO:0000256" key="4">
    <source>
        <dbReference type="ARBA" id="ARBA00013255"/>
    </source>
</evidence>
<reference evidence="16 17" key="1">
    <citation type="submission" date="2020-07" db="EMBL/GenBank/DDBJ databases">
        <title>Facklamia lactis sp. nov., isolated from raw milk.</title>
        <authorList>
            <person name="Doll E.V."/>
            <person name="Huptas C."/>
            <person name="Staib L."/>
            <person name="Wenning M."/>
            <person name="Scherer S."/>
        </authorList>
    </citation>
    <scope>NUCLEOTIDE SEQUENCE [LARGE SCALE GENOMIC DNA]</scope>
    <source>
        <strain evidence="16 17">DSM 111018</strain>
    </source>
</reference>
<dbReference type="RefSeq" id="WP_197113306.1">
    <property type="nucleotide sequence ID" value="NZ_JACBXQ010000001.1"/>
</dbReference>
<evidence type="ECO:0000256" key="7">
    <source>
        <dbReference type="ARBA" id="ARBA00022755"/>
    </source>
</evidence>
<dbReference type="SUPFAM" id="SSF56059">
    <property type="entry name" value="Glutathione synthetase ATP-binding domain-like"/>
    <property type="match status" value="1"/>
</dbReference>
<evidence type="ECO:0000256" key="9">
    <source>
        <dbReference type="ARBA" id="ARBA00023211"/>
    </source>
</evidence>
<keyword evidence="8 14" id="KW-0067">ATP-binding</keyword>
<dbReference type="GO" id="GO:0004637">
    <property type="term" value="F:phosphoribosylamine-glycine ligase activity"/>
    <property type="evidence" value="ECO:0007669"/>
    <property type="project" value="UniProtKB-EC"/>
</dbReference>
<dbReference type="InterPro" id="IPR020559">
    <property type="entry name" value="PRibGlycinamide_synth_CS"/>
</dbReference>
<dbReference type="Gene3D" id="3.40.50.20">
    <property type="match status" value="1"/>
</dbReference>
<evidence type="ECO:0000256" key="10">
    <source>
        <dbReference type="ARBA" id="ARBA00038345"/>
    </source>
</evidence>
<dbReference type="EC" id="6.3.4.13" evidence="4 13"/>
<comment type="cofactor">
    <cofactor evidence="2">
        <name>Mg(2+)</name>
        <dbReference type="ChEBI" id="CHEBI:18420"/>
    </cofactor>
</comment>
<dbReference type="InterPro" id="IPR013815">
    <property type="entry name" value="ATP_grasp_subdomain_1"/>
</dbReference>
<dbReference type="PANTHER" id="PTHR43472">
    <property type="entry name" value="PHOSPHORIBOSYLAMINE--GLYCINE LIGASE"/>
    <property type="match status" value="1"/>
</dbReference>
<keyword evidence="5 13" id="KW-0436">Ligase</keyword>
<dbReference type="EMBL" id="JACBXQ010000001">
    <property type="protein sequence ID" value="MBG9985320.1"/>
    <property type="molecule type" value="Genomic_DNA"/>
</dbReference>
<dbReference type="InterPro" id="IPR016185">
    <property type="entry name" value="PreATP-grasp_dom_sf"/>
</dbReference>
<dbReference type="Proteomes" id="UP000721415">
    <property type="component" value="Unassembled WGS sequence"/>
</dbReference>
<evidence type="ECO:0000256" key="12">
    <source>
        <dbReference type="ARBA" id="ARBA00042864"/>
    </source>
</evidence>
<evidence type="ECO:0000256" key="2">
    <source>
        <dbReference type="ARBA" id="ARBA00001946"/>
    </source>
</evidence>
<evidence type="ECO:0000256" key="3">
    <source>
        <dbReference type="ARBA" id="ARBA00005174"/>
    </source>
</evidence>
<dbReference type="SMART" id="SM01210">
    <property type="entry name" value="GARS_C"/>
    <property type="match status" value="1"/>
</dbReference>
<dbReference type="InterPro" id="IPR020561">
    <property type="entry name" value="PRibGlycinamid_synth_ATP-grasp"/>
</dbReference>
<protein>
    <recommendedName>
        <fullName evidence="4 13">Phosphoribosylamine--glycine ligase</fullName>
        <ecNumber evidence="4 13">6.3.4.13</ecNumber>
    </recommendedName>
    <alternativeName>
        <fullName evidence="13">GARS</fullName>
    </alternativeName>
    <alternativeName>
        <fullName evidence="11 13">Glycinamide ribonucleotide synthetase</fullName>
    </alternativeName>
    <alternativeName>
        <fullName evidence="12 13">Phosphoribosylglycinamide synthetase</fullName>
    </alternativeName>
</protein>
<dbReference type="SUPFAM" id="SSF51246">
    <property type="entry name" value="Rudiment single hybrid motif"/>
    <property type="match status" value="1"/>
</dbReference>
<comment type="pathway">
    <text evidence="3 13">Purine metabolism; IMP biosynthesis via de novo pathway; N(1)-(5-phospho-D-ribosyl)glycinamide from 5-phospho-alpha-D-ribose 1-diphosphate: step 2/2.</text>
</comment>
<feature type="domain" description="ATP-grasp" evidence="15">
    <location>
        <begin position="108"/>
        <end position="311"/>
    </location>
</feature>
<dbReference type="Pfam" id="PF02843">
    <property type="entry name" value="GARS_C"/>
    <property type="match status" value="1"/>
</dbReference>
<evidence type="ECO:0000256" key="5">
    <source>
        <dbReference type="ARBA" id="ARBA00022598"/>
    </source>
</evidence>
<evidence type="ECO:0000259" key="15">
    <source>
        <dbReference type="PROSITE" id="PS50975"/>
    </source>
</evidence>
<proteinExistence type="inferred from homology"/>
<dbReference type="Gene3D" id="3.90.600.10">
    <property type="entry name" value="Phosphoribosylglycinamide synthetase, C-terminal domain"/>
    <property type="match status" value="1"/>
</dbReference>
<organism evidence="16 17">
    <name type="scientific">Facklamia lactis</name>
    <dbReference type="NCBI Taxonomy" id="2749967"/>
    <lineage>
        <taxon>Bacteria</taxon>
        <taxon>Bacillati</taxon>
        <taxon>Bacillota</taxon>
        <taxon>Bacilli</taxon>
        <taxon>Lactobacillales</taxon>
        <taxon>Aerococcaceae</taxon>
        <taxon>Facklamia</taxon>
    </lineage>
</organism>
<dbReference type="PROSITE" id="PS50975">
    <property type="entry name" value="ATP_GRASP"/>
    <property type="match status" value="1"/>
</dbReference>
<dbReference type="PANTHER" id="PTHR43472:SF1">
    <property type="entry name" value="PHOSPHORIBOSYLAMINE--GLYCINE LIGASE, CHLOROPLASTIC"/>
    <property type="match status" value="1"/>
</dbReference>
<comment type="catalytic activity">
    <reaction evidence="13">
        <text>5-phospho-beta-D-ribosylamine + glycine + ATP = N(1)-(5-phospho-beta-D-ribosyl)glycinamide + ADP + phosphate + H(+)</text>
        <dbReference type="Rhea" id="RHEA:17453"/>
        <dbReference type="ChEBI" id="CHEBI:15378"/>
        <dbReference type="ChEBI" id="CHEBI:30616"/>
        <dbReference type="ChEBI" id="CHEBI:43474"/>
        <dbReference type="ChEBI" id="CHEBI:57305"/>
        <dbReference type="ChEBI" id="CHEBI:58681"/>
        <dbReference type="ChEBI" id="CHEBI:143788"/>
        <dbReference type="ChEBI" id="CHEBI:456216"/>
        <dbReference type="EC" id="6.3.4.13"/>
    </reaction>
</comment>
<keyword evidence="7 13" id="KW-0658">Purine biosynthesis</keyword>
<dbReference type="InterPro" id="IPR000115">
    <property type="entry name" value="PRibGlycinamide_synth"/>
</dbReference>
<evidence type="ECO:0000256" key="11">
    <source>
        <dbReference type="ARBA" id="ARBA00042242"/>
    </source>
</evidence>
<dbReference type="SUPFAM" id="SSF52440">
    <property type="entry name" value="PreATP-grasp domain"/>
    <property type="match status" value="1"/>
</dbReference>
<evidence type="ECO:0000313" key="17">
    <source>
        <dbReference type="Proteomes" id="UP000721415"/>
    </source>
</evidence>
<keyword evidence="17" id="KW-1185">Reference proteome</keyword>
<dbReference type="NCBIfam" id="TIGR00877">
    <property type="entry name" value="purD"/>
    <property type="match status" value="1"/>
</dbReference>